<dbReference type="GO" id="GO:0006302">
    <property type="term" value="P:double-strand break repair"/>
    <property type="evidence" value="ECO:0007669"/>
    <property type="project" value="InterPro"/>
</dbReference>
<comment type="subunit">
    <text evidence="2">Heterodimer of SbcC and SbcD.</text>
</comment>
<accession>A0A4Q7L595</accession>
<dbReference type="InterPro" id="IPR027417">
    <property type="entry name" value="P-loop_NTPase"/>
</dbReference>
<organism evidence="6 7">
    <name type="scientific">Herbihabitans rhizosphaerae</name>
    <dbReference type="NCBI Taxonomy" id="1872711"/>
    <lineage>
        <taxon>Bacteria</taxon>
        <taxon>Bacillati</taxon>
        <taxon>Actinomycetota</taxon>
        <taxon>Actinomycetes</taxon>
        <taxon>Pseudonocardiales</taxon>
        <taxon>Pseudonocardiaceae</taxon>
        <taxon>Herbihabitans</taxon>
    </lineage>
</organism>
<evidence type="ECO:0000256" key="2">
    <source>
        <dbReference type="ARBA" id="ARBA00011322"/>
    </source>
</evidence>
<evidence type="ECO:0000256" key="4">
    <source>
        <dbReference type="SAM" id="Coils"/>
    </source>
</evidence>
<name>A0A4Q7L595_9PSEU</name>
<protein>
    <recommendedName>
        <fullName evidence="3">Nuclease SbcCD subunit C</fullName>
    </recommendedName>
</protein>
<proteinExistence type="inferred from homology"/>
<feature type="coiled-coil region" evidence="4">
    <location>
        <begin position="680"/>
        <end position="732"/>
    </location>
</feature>
<dbReference type="Pfam" id="PF13476">
    <property type="entry name" value="AAA_23"/>
    <property type="match status" value="1"/>
</dbReference>
<dbReference type="PANTHER" id="PTHR32114:SF2">
    <property type="entry name" value="ABC TRANSPORTER ABCH.3"/>
    <property type="match status" value="1"/>
</dbReference>
<dbReference type="Proteomes" id="UP000294257">
    <property type="component" value="Unassembled WGS sequence"/>
</dbReference>
<keyword evidence="4" id="KW-0175">Coiled coil</keyword>
<keyword evidence="6" id="KW-0378">Hydrolase</keyword>
<sequence length="994" mass="108811">MRLHRLELTAFGPYAHREVVDFDDVGADGLFLLHGDTGAGKTSLLDAVAFALFGAVPGVRDEAKRLRCDYADPDTPTEVVLELTVQGQRLRVMRRPEYLRLKRRGNGTTKQPTKASLTWIGSVPSGQPPDGITRVDEVGLTVQRLLGMNKEQFFQVVLLPQGEFARFLRADTAEREKLLERLFGTERFADVEHWFRERRQKRGRVVEAGKHRVRELVARVAQAADEEPPEDHDAADKEWLSSLIKQLDENAGEAGQRSVATAAARDAAVAELAETRALADRVRRVRAAQAMLERCESLEPERKAWLRERDAARRAAPLITAYRALERLDDECRELTKRRDGARRAVATLGGPDDTEVAALRTHAEGLREEAGGLAQLAADAEQQRRDHERIERLSAMITRAEGRASTAADKLEALPDRLTALRTAVESSSTAAARLDGLTAARDDLTRLHRAAGELPDARAALVTAEDQLRDAVDTHQQARERLLEVRRLRLDGMAAELASQLADGQTCPVCGSAEHPAPAESTDDNVTAEHEKLLQHKESAAQEHRIAAEQAAQRARGTVDGLLRLLDGHEIDKLPDLLAAADQERHAAEVEAERAERCRAELADAERQAERLTQERTDIEAELATLRAEHGTVVNTMAARAARLDEARGDHPDVLARRAHLVDLADKLADLATLTHGLADHQRRADEQRAELATAASDAGFTSAKKAVTAARTDEQIAELDQRIAELETERGTAHTILADPELFGIHADTEVDLTTLESTVDSRSREAERAANELHALRESAARVEALAERLRRAWDELAPIEDAFAELAALTDVVNGRGQNSRRMSLRSYVLAARLEEVVVAATSRLRRMSQDRYSFVHSDAAGARGTRGGLGIDVLDDYSGTVRPAKTLSGGESFLASLSLALGLADVVAAETGGALLDTLFVDEGFGMLDADTLDVVMDTLDELRAGGRTVGLVSHVEELRQRIPVQLRVHKSRSGSTLELTSAITEAA</sequence>
<evidence type="ECO:0000256" key="1">
    <source>
        <dbReference type="ARBA" id="ARBA00006930"/>
    </source>
</evidence>
<evidence type="ECO:0000256" key="3">
    <source>
        <dbReference type="ARBA" id="ARBA00013368"/>
    </source>
</evidence>
<evidence type="ECO:0000313" key="7">
    <source>
        <dbReference type="Proteomes" id="UP000294257"/>
    </source>
</evidence>
<dbReference type="OrthoDB" id="9795626at2"/>
<dbReference type="EMBL" id="SGWQ01000001">
    <property type="protein sequence ID" value="RZS44396.1"/>
    <property type="molecule type" value="Genomic_DNA"/>
</dbReference>
<dbReference type="SUPFAM" id="SSF52540">
    <property type="entry name" value="P-loop containing nucleoside triphosphate hydrolases"/>
    <property type="match status" value="1"/>
</dbReference>
<dbReference type="GO" id="GO:0004527">
    <property type="term" value="F:exonuclease activity"/>
    <property type="evidence" value="ECO:0007669"/>
    <property type="project" value="UniProtKB-KW"/>
</dbReference>
<dbReference type="RefSeq" id="WP_130342087.1">
    <property type="nucleotide sequence ID" value="NZ_SGWQ01000001.1"/>
</dbReference>
<dbReference type="AlphaFoldDB" id="A0A4Q7L595"/>
<keyword evidence="6" id="KW-0540">Nuclease</keyword>
<dbReference type="Pfam" id="PF13558">
    <property type="entry name" value="SbcC_Walker_B"/>
    <property type="match status" value="1"/>
</dbReference>
<keyword evidence="7" id="KW-1185">Reference proteome</keyword>
<evidence type="ECO:0000259" key="5">
    <source>
        <dbReference type="Pfam" id="PF13476"/>
    </source>
</evidence>
<feature type="coiled-coil region" evidence="4">
    <location>
        <begin position="318"/>
        <end position="394"/>
    </location>
</feature>
<feature type="coiled-coil region" evidence="4">
    <location>
        <begin position="763"/>
        <end position="797"/>
    </location>
</feature>
<reference evidence="6 7" key="1">
    <citation type="submission" date="2019-02" db="EMBL/GenBank/DDBJ databases">
        <title>Genomic Encyclopedia of Type Strains, Phase IV (KMG-IV): sequencing the most valuable type-strain genomes for metagenomic binning, comparative biology and taxonomic classification.</title>
        <authorList>
            <person name="Goeker M."/>
        </authorList>
    </citation>
    <scope>NUCLEOTIDE SEQUENCE [LARGE SCALE GENOMIC DNA]</scope>
    <source>
        <strain evidence="6 7">DSM 101727</strain>
    </source>
</reference>
<dbReference type="GO" id="GO:0016887">
    <property type="term" value="F:ATP hydrolysis activity"/>
    <property type="evidence" value="ECO:0007669"/>
    <property type="project" value="InterPro"/>
</dbReference>
<keyword evidence="6" id="KW-0269">Exonuclease</keyword>
<dbReference type="PANTHER" id="PTHR32114">
    <property type="entry name" value="ABC TRANSPORTER ABCH.3"/>
    <property type="match status" value="1"/>
</dbReference>
<comment type="similarity">
    <text evidence="1">Belongs to the SMC family. SbcC subfamily.</text>
</comment>
<feature type="domain" description="Rad50/SbcC-type AAA" evidence="5">
    <location>
        <begin position="5"/>
        <end position="185"/>
    </location>
</feature>
<gene>
    <name evidence="6" type="ORF">EV193_101272</name>
</gene>
<dbReference type="InterPro" id="IPR038729">
    <property type="entry name" value="Rad50/SbcC_AAA"/>
</dbReference>
<comment type="caution">
    <text evidence="6">The sequence shown here is derived from an EMBL/GenBank/DDBJ whole genome shotgun (WGS) entry which is preliminary data.</text>
</comment>
<feature type="coiled-coil region" evidence="4">
    <location>
        <begin position="580"/>
        <end position="631"/>
    </location>
</feature>
<evidence type="ECO:0000313" key="6">
    <source>
        <dbReference type="EMBL" id="RZS44396.1"/>
    </source>
</evidence>
<dbReference type="Gene3D" id="3.40.50.300">
    <property type="entry name" value="P-loop containing nucleotide triphosphate hydrolases"/>
    <property type="match status" value="2"/>
</dbReference>